<sequence length="334" mass="37288">MAINKSYLTSSSWYNPLLFRRPLRLFEICDLELCPNIIRAMCQSILTAEWTACLPIIQKTSPAEMAASIILEAIGKLDTRDARISIVDFCSGAGGPVPTIERIVNQKRMERGQQPINFMLTDIKPHIEAWTDAASKSENLTFISQPVDATNPPQVVISNSETGASTPTRIFRLYCLAFHHFDDRLARKVVASTLATADGFAIIELQDRRLSSILLMFLHFFLVLVTGVLWFWRSPVQLLFTYVIPVMPFILAFDGAVSSLRTREFGEVLGLLDSSSSVEMRAGQKLGQASAVVELKDGAEWRFEADRKQHSSPFGYASWITGIRMIVPPRSTGN</sequence>
<dbReference type="AlphaFoldDB" id="A0A6A6U548"/>
<feature type="transmembrane region" description="Helical" evidence="1">
    <location>
        <begin position="213"/>
        <end position="232"/>
    </location>
</feature>
<keyword evidence="1" id="KW-1133">Transmembrane helix</keyword>
<evidence type="ECO:0000256" key="1">
    <source>
        <dbReference type="SAM" id="Phobius"/>
    </source>
</evidence>
<name>A0A6A6U548_9PEZI</name>
<reference evidence="2" key="1">
    <citation type="journal article" date="2020" name="Stud. Mycol.">
        <title>101 Dothideomycetes genomes: a test case for predicting lifestyles and emergence of pathogens.</title>
        <authorList>
            <person name="Haridas S."/>
            <person name="Albert R."/>
            <person name="Binder M."/>
            <person name="Bloem J."/>
            <person name="Labutti K."/>
            <person name="Salamov A."/>
            <person name="Andreopoulos B."/>
            <person name="Baker S."/>
            <person name="Barry K."/>
            <person name="Bills G."/>
            <person name="Bluhm B."/>
            <person name="Cannon C."/>
            <person name="Castanera R."/>
            <person name="Culley D."/>
            <person name="Daum C."/>
            <person name="Ezra D."/>
            <person name="Gonzalez J."/>
            <person name="Henrissat B."/>
            <person name="Kuo A."/>
            <person name="Liang C."/>
            <person name="Lipzen A."/>
            <person name="Lutzoni F."/>
            <person name="Magnuson J."/>
            <person name="Mondo S."/>
            <person name="Nolan M."/>
            <person name="Ohm R."/>
            <person name="Pangilinan J."/>
            <person name="Park H.-J."/>
            <person name="Ramirez L."/>
            <person name="Alfaro M."/>
            <person name="Sun H."/>
            <person name="Tritt A."/>
            <person name="Yoshinaga Y."/>
            <person name="Zwiers L.-H."/>
            <person name="Turgeon B."/>
            <person name="Goodwin S."/>
            <person name="Spatafora J."/>
            <person name="Crous P."/>
            <person name="Grigoriev I."/>
        </authorList>
    </citation>
    <scope>NUCLEOTIDE SEQUENCE</scope>
    <source>
        <strain evidence="2">CBS 115976</strain>
    </source>
</reference>
<organism evidence="2 3">
    <name type="scientific">Microthyrium microscopicum</name>
    <dbReference type="NCBI Taxonomy" id="703497"/>
    <lineage>
        <taxon>Eukaryota</taxon>
        <taxon>Fungi</taxon>
        <taxon>Dikarya</taxon>
        <taxon>Ascomycota</taxon>
        <taxon>Pezizomycotina</taxon>
        <taxon>Dothideomycetes</taxon>
        <taxon>Dothideomycetes incertae sedis</taxon>
        <taxon>Microthyriales</taxon>
        <taxon>Microthyriaceae</taxon>
        <taxon>Microthyrium</taxon>
    </lineage>
</organism>
<dbReference type="Proteomes" id="UP000799302">
    <property type="component" value="Unassembled WGS sequence"/>
</dbReference>
<accession>A0A6A6U548</accession>
<protein>
    <recommendedName>
        <fullName evidence="4">Methyltransferase domain-containing protein</fullName>
    </recommendedName>
</protein>
<proteinExistence type="predicted"/>
<evidence type="ECO:0000313" key="3">
    <source>
        <dbReference type="Proteomes" id="UP000799302"/>
    </source>
</evidence>
<feature type="transmembrane region" description="Helical" evidence="1">
    <location>
        <begin position="238"/>
        <end position="257"/>
    </location>
</feature>
<evidence type="ECO:0008006" key="4">
    <source>
        <dbReference type="Google" id="ProtNLM"/>
    </source>
</evidence>
<keyword evidence="3" id="KW-1185">Reference proteome</keyword>
<dbReference type="OrthoDB" id="2101715at2759"/>
<dbReference type="EMBL" id="MU004238">
    <property type="protein sequence ID" value="KAF2666766.1"/>
    <property type="molecule type" value="Genomic_DNA"/>
</dbReference>
<keyword evidence="1" id="KW-0472">Membrane</keyword>
<gene>
    <name evidence="2" type="ORF">BT63DRAFT_457722</name>
</gene>
<evidence type="ECO:0000313" key="2">
    <source>
        <dbReference type="EMBL" id="KAF2666766.1"/>
    </source>
</evidence>
<keyword evidence="1" id="KW-0812">Transmembrane</keyword>